<proteinExistence type="inferred from homology"/>
<evidence type="ECO:0000256" key="4">
    <source>
        <dbReference type="ARBA" id="ARBA00022898"/>
    </source>
</evidence>
<keyword evidence="3" id="KW-0210">Decarboxylase</keyword>
<comment type="similarity">
    <text evidence="2">Belongs to the Orn/Lys/Arg decarboxylase class-I family.</text>
</comment>
<evidence type="ECO:0000313" key="8">
    <source>
        <dbReference type="EMBL" id="RAZ72824.1"/>
    </source>
</evidence>
<dbReference type="PANTHER" id="PTHR43277:SF3">
    <property type="entry name" value="DECARBOXYLASE, PUTATIVE-RELATED"/>
    <property type="match status" value="1"/>
</dbReference>
<feature type="domain" description="Orn/Lys/Arg decarboxylases family 1 pyridoxal-P attachment site" evidence="6">
    <location>
        <begin position="9"/>
        <end position="282"/>
    </location>
</feature>
<dbReference type="PANTHER" id="PTHR43277">
    <property type="entry name" value="ARGININE DECARBOXYLASE"/>
    <property type="match status" value="1"/>
</dbReference>
<name>A0A365KI72_9BACL</name>
<accession>A0A365KI72</accession>
<dbReference type="InterPro" id="IPR015421">
    <property type="entry name" value="PyrdxlP-dep_Trfase_major"/>
</dbReference>
<dbReference type="SUPFAM" id="SSF55904">
    <property type="entry name" value="Ornithine decarboxylase C-terminal domain"/>
    <property type="match status" value="1"/>
</dbReference>
<comment type="caution">
    <text evidence="8">The sequence shown here is derived from an EMBL/GenBank/DDBJ whole genome shotgun (WGS) entry which is preliminary data.</text>
</comment>
<keyword evidence="9" id="KW-1185">Reference proteome</keyword>
<dbReference type="AlphaFoldDB" id="A0A365KI72"/>
<dbReference type="Proteomes" id="UP000251002">
    <property type="component" value="Unassembled WGS sequence"/>
</dbReference>
<keyword evidence="4" id="KW-0663">Pyridoxal phosphate</keyword>
<evidence type="ECO:0000256" key="2">
    <source>
        <dbReference type="ARBA" id="ARBA00010671"/>
    </source>
</evidence>
<evidence type="ECO:0000256" key="3">
    <source>
        <dbReference type="ARBA" id="ARBA00022793"/>
    </source>
</evidence>
<evidence type="ECO:0000313" key="9">
    <source>
        <dbReference type="Proteomes" id="UP000251002"/>
    </source>
</evidence>
<comment type="cofactor">
    <cofactor evidence="1">
        <name>pyridoxal 5'-phosphate</name>
        <dbReference type="ChEBI" id="CHEBI:597326"/>
    </cofactor>
</comment>
<organism evidence="8 9">
    <name type="scientific">Planococcus halotolerans</name>
    <dbReference type="NCBI Taxonomy" id="2233542"/>
    <lineage>
        <taxon>Bacteria</taxon>
        <taxon>Bacillati</taxon>
        <taxon>Bacillota</taxon>
        <taxon>Bacilli</taxon>
        <taxon>Bacillales</taxon>
        <taxon>Caryophanaceae</taxon>
        <taxon>Planococcus</taxon>
    </lineage>
</organism>
<gene>
    <name evidence="8" type="ORF">DP120_18070</name>
</gene>
<evidence type="ECO:0000259" key="7">
    <source>
        <dbReference type="Pfam" id="PF03711"/>
    </source>
</evidence>
<dbReference type="InterPro" id="IPR008286">
    <property type="entry name" value="Prn/Lys/Arg_de-COase_C"/>
</dbReference>
<dbReference type="Gene3D" id="3.90.105.10">
    <property type="entry name" value="Molybdopterin biosynthesis moea protein, domain 2"/>
    <property type="match status" value="1"/>
</dbReference>
<protein>
    <submittedName>
        <fullName evidence="8">Lysine decarboxylase</fullName>
    </submittedName>
</protein>
<dbReference type="EMBL" id="QLZR01000012">
    <property type="protein sequence ID" value="RAZ72824.1"/>
    <property type="molecule type" value="Genomic_DNA"/>
</dbReference>
<dbReference type="Gene3D" id="3.40.640.10">
    <property type="entry name" value="Type I PLP-dependent aspartate aminotransferase-like (Major domain)"/>
    <property type="match status" value="1"/>
</dbReference>
<dbReference type="InterPro" id="IPR052357">
    <property type="entry name" value="Orn_Lys_Arg_decarboxylase-I"/>
</dbReference>
<dbReference type="Pfam" id="PF03711">
    <property type="entry name" value="OKR_DC_1_C"/>
    <property type="match status" value="1"/>
</dbReference>
<dbReference type="GO" id="GO:0016831">
    <property type="term" value="F:carboxy-lyase activity"/>
    <property type="evidence" value="ECO:0007669"/>
    <property type="project" value="UniProtKB-KW"/>
</dbReference>
<evidence type="ECO:0000256" key="1">
    <source>
        <dbReference type="ARBA" id="ARBA00001933"/>
    </source>
</evidence>
<dbReference type="InterPro" id="IPR000310">
    <property type="entry name" value="Orn/Lys/Arg_deCO2ase_major_dom"/>
</dbReference>
<dbReference type="InterPro" id="IPR015424">
    <property type="entry name" value="PyrdxlP-dep_Trfase"/>
</dbReference>
<reference evidence="8 9" key="1">
    <citation type="submission" date="2018-06" db="EMBL/GenBank/DDBJ databases">
        <title>The draft genome sequences of strains SCU63 and S1.</title>
        <authorList>
            <person name="Gan L."/>
        </authorList>
    </citation>
    <scope>NUCLEOTIDE SEQUENCE [LARGE SCALE GENOMIC DNA]</scope>
    <source>
        <strain evidence="8 9">SCU63</strain>
    </source>
</reference>
<dbReference type="SUPFAM" id="SSF53383">
    <property type="entry name" value="PLP-dependent transferases"/>
    <property type="match status" value="1"/>
</dbReference>
<sequence>MDYMTQRRPLVEALKNFQQQRPVSFHVPGHKHGELSGLPNEIRSALQYDQTELSGLDDLHYPEGAIREAQQLLAEAYEADKSFFLVNGSTSGNLAMIHAVCKEGDRVLVQRNSHKSIFHALELAKLQPVYLAPEWGEASLSAESVSLKTLKDAIQLYPEAKALILTYPNYYGMAGVEIEEMIKYSHQFDIPVLVDEAHGAHLLAGPPFPRSALSYGADAVVQSAHKTLPAMTMGSFLHIKGSRVNADRVSKYLRMFQSSSPSYLIMASLDDARAFIQTYSGPDKQYFQEKRKLFIGSLRTISDLEVVEADDPLKIMLRVEGYNGFRLQEKLEEMNVYAEMADSLQVVMVSPLLKQSHTYPFAEIGSRIREAVQQLRKEQRDKKLLITRQEPIAISEPEISYEAIDLADSEWISYTKAMGRHSAAMVTPYPPGVPLALPGEIWTQAKLEQLMDHLAAGAVIQGEHKLAEKQLLVIQHGGNE</sequence>
<dbReference type="RefSeq" id="WP_112225054.1">
    <property type="nucleotide sequence ID" value="NZ_QLZR01000012.1"/>
</dbReference>
<keyword evidence="5" id="KW-0456">Lyase</keyword>
<dbReference type="InterPro" id="IPR036633">
    <property type="entry name" value="Prn/Lys/Arg_de-COase_C_sf"/>
</dbReference>
<dbReference type="Pfam" id="PF01276">
    <property type="entry name" value="OKR_DC_1"/>
    <property type="match status" value="1"/>
</dbReference>
<feature type="domain" description="Orn/Lys/Arg decarboxylase C-terminal" evidence="7">
    <location>
        <begin position="362"/>
        <end position="447"/>
    </location>
</feature>
<evidence type="ECO:0000259" key="6">
    <source>
        <dbReference type="Pfam" id="PF01276"/>
    </source>
</evidence>
<evidence type="ECO:0000256" key="5">
    <source>
        <dbReference type="ARBA" id="ARBA00023239"/>
    </source>
</evidence>